<keyword evidence="4" id="KW-0238">DNA-binding</keyword>
<proteinExistence type="predicted"/>
<dbReference type="InterPro" id="IPR002197">
    <property type="entry name" value="HTH_Fis"/>
</dbReference>
<dbReference type="InterPro" id="IPR001789">
    <property type="entry name" value="Sig_transdc_resp-reg_receiver"/>
</dbReference>
<dbReference type="PROSITE" id="PS00675">
    <property type="entry name" value="SIGMA54_INTERACT_1"/>
    <property type="match status" value="1"/>
</dbReference>
<dbReference type="InterPro" id="IPR025944">
    <property type="entry name" value="Sigma_54_int_dom_CS"/>
</dbReference>
<feature type="domain" description="Response regulatory" evidence="8">
    <location>
        <begin position="1"/>
        <end position="105"/>
    </location>
</feature>
<comment type="caution">
    <text evidence="9">The sequence shown here is derived from an EMBL/GenBank/DDBJ whole genome shotgun (WGS) entry which is preliminary data.</text>
</comment>
<dbReference type="Gene3D" id="3.40.50.300">
    <property type="entry name" value="P-loop containing nucleotide triphosphate hydrolases"/>
    <property type="match status" value="1"/>
</dbReference>
<dbReference type="InterPro" id="IPR003593">
    <property type="entry name" value="AAA+_ATPase"/>
</dbReference>
<evidence type="ECO:0000313" key="9">
    <source>
        <dbReference type="EMBL" id="CAH0525954.1"/>
    </source>
</evidence>
<keyword evidence="10" id="KW-1185">Reference proteome</keyword>
<dbReference type="Pfam" id="PF02954">
    <property type="entry name" value="HTH_8"/>
    <property type="match status" value="1"/>
</dbReference>
<dbReference type="InterPro" id="IPR025943">
    <property type="entry name" value="Sigma_54_int_dom_ATP-bd_2"/>
</dbReference>
<dbReference type="PROSITE" id="PS50110">
    <property type="entry name" value="RESPONSE_REGULATORY"/>
    <property type="match status" value="1"/>
</dbReference>
<dbReference type="SUPFAM" id="SSF52540">
    <property type="entry name" value="P-loop containing nucleoside triphosphate hydrolases"/>
    <property type="match status" value="1"/>
</dbReference>
<accession>A0ABN8DH29</accession>
<protein>
    <submittedName>
        <fullName evidence="9">Regulatory protein AtoC</fullName>
    </submittedName>
</protein>
<dbReference type="Gene3D" id="3.40.50.2300">
    <property type="match status" value="1"/>
</dbReference>
<dbReference type="SMART" id="SM00382">
    <property type="entry name" value="AAA"/>
    <property type="match status" value="1"/>
</dbReference>
<feature type="modified residue" description="4-aspartylphosphate" evidence="6">
    <location>
        <position position="40"/>
    </location>
</feature>
<evidence type="ECO:0000259" key="7">
    <source>
        <dbReference type="PROSITE" id="PS50045"/>
    </source>
</evidence>
<keyword evidence="5" id="KW-0804">Transcription</keyword>
<evidence type="ECO:0000256" key="6">
    <source>
        <dbReference type="PROSITE-ProRule" id="PRU00169"/>
    </source>
</evidence>
<dbReference type="PROSITE" id="PS50045">
    <property type="entry name" value="SIGMA54_INTERACT_4"/>
    <property type="match status" value="1"/>
</dbReference>
<dbReference type="InterPro" id="IPR011006">
    <property type="entry name" value="CheY-like_superfamily"/>
</dbReference>
<keyword evidence="2" id="KW-0067">ATP-binding</keyword>
<keyword evidence="1" id="KW-0547">Nucleotide-binding</keyword>
<dbReference type="SUPFAM" id="SSF52172">
    <property type="entry name" value="CheY-like"/>
    <property type="match status" value="1"/>
</dbReference>
<name>A0ABN8DH29_9VIBR</name>
<dbReference type="InterPro" id="IPR009057">
    <property type="entry name" value="Homeodomain-like_sf"/>
</dbReference>
<dbReference type="Pfam" id="PF00158">
    <property type="entry name" value="Sigma54_activat"/>
    <property type="match status" value="1"/>
</dbReference>
<dbReference type="Pfam" id="PF25601">
    <property type="entry name" value="AAA_lid_14"/>
    <property type="match status" value="1"/>
</dbReference>
<dbReference type="InterPro" id="IPR025662">
    <property type="entry name" value="Sigma_54_int_dom_ATP-bd_1"/>
</dbReference>
<dbReference type="InterPro" id="IPR002078">
    <property type="entry name" value="Sigma_54_int"/>
</dbReference>
<dbReference type="EMBL" id="CAKLCM010000002">
    <property type="protein sequence ID" value="CAH0525954.1"/>
    <property type="molecule type" value="Genomic_DNA"/>
</dbReference>
<evidence type="ECO:0000256" key="1">
    <source>
        <dbReference type="ARBA" id="ARBA00022741"/>
    </source>
</evidence>
<dbReference type="CDD" id="cd00009">
    <property type="entry name" value="AAA"/>
    <property type="match status" value="1"/>
</dbReference>
<dbReference type="PROSITE" id="PS00688">
    <property type="entry name" value="SIGMA54_INTERACT_3"/>
    <property type="match status" value="1"/>
</dbReference>
<dbReference type="Gene3D" id="1.10.8.60">
    <property type="match status" value="1"/>
</dbReference>
<evidence type="ECO:0000313" key="10">
    <source>
        <dbReference type="Proteomes" id="UP000838160"/>
    </source>
</evidence>
<dbReference type="PANTHER" id="PTHR32071">
    <property type="entry name" value="TRANSCRIPTIONAL REGULATORY PROTEIN"/>
    <property type="match status" value="1"/>
</dbReference>
<dbReference type="PANTHER" id="PTHR32071:SF91">
    <property type="entry name" value="TUNGSTATE-RESPONSIVE TWO COMPONENT SIGMA54-DEPENDENT SIGNAL TRANSDUCTION SYSTEM RESPONSE REGULATOR FIS FAMILY"/>
    <property type="match status" value="1"/>
</dbReference>
<reference evidence="9" key="1">
    <citation type="submission" date="2021-12" db="EMBL/GenBank/DDBJ databases">
        <authorList>
            <person name="Rodrigo-Torres L."/>
            <person name="Arahal R. D."/>
            <person name="Lucena T."/>
        </authorList>
    </citation>
    <scope>NUCLEOTIDE SEQUENCE</scope>
    <source>
        <strain evidence="9">CECT 8226</strain>
    </source>
</reference>
<evidence type="ECO:0000259" key="8">
    <source>
        <dbReference type="PROSITE" id="PS50110"/>
    </source>
</evidence>
<keyword evidence="6" id="KW-0597">Phosphoprotein</keyword>
<dbReference type="CDD" id="cd00156">
    <property type="entry name" value="REC"/>
    <property type="match status" value="1"/>
</dbReference>
<evidence type="ECO:0000256" key="2">
    <source>
        <dbReference type="ARBA" id="ARBA00022840"/>
    </source>
</evidence>
<dbReference type="InterPro" id="IPR027417">
    <property type="entry name" value="P-loop_NTPase"/>
</dbReference>
<organism evidence="9 10">
    <name type="scientific">Vibrio hippocampi</name>
    <dbReference type="NCBI Taxonomy" id="654686"/>
    <lineage>
        <taxon>Bacteria</taxon>
        <taxon>Pseudomonadati</taxon>
        <taxon>Pseudomonadota</taxon>
        <taxon>Gammaproteobacteria</taxon>
        <taxon>Vibrionales</taxon>
        <taxon>Vibrionaceae</taxon>
        <taxon>Vibrio</taxon>
    </lineage>
</organism>
<dbReference type="SUPFAM" id="SSF46689">
    <property type="entry name" value="Homeodomain-like"/>
    <property type="match status" value="1"/>
</dbReference>
<sequence>MRTILTKALNKWFGNVSTASNIEQAEQLRQQQHVDLIVLDINLPGRLGTEWEEAFNDPSKKSDVIFMTGYADLELAISALKLGAADFILKPFNLDQMLKAVSRCMDRRLSERMNIALAREVQQKHSKQIIGQCEATLQMLQLIQQLAPSKASVLIEGESGTGKELVARELHQFSQRKGPFVAINCGALAPELLESELFGHTAGAFTGANKSREGLFRVASGGTLFLDEIGEMPLTMQTTLLRVLEQRTVRPVGSEKEINVDVRVLAATNRSLEQEVEQGCFRQDLYYRLNVVKIDVPPLRERRDDLSDLVPYFTRQLAAEVGVAEPQWAHQDMLAMQAYSWPGNVRELRNMLERCILLKRTPADLLDDNGDFDTEQAKLTASRQNQDSASCFGYPSHWSLKKVEKSHIQQVVEHHDGNKSAASRDLGVARKTLERKYKDWLNGEDCDE</sequence>
<evidence type="ECO:0000256" key="3">
    <source>
        <dbReference type="ARBA" id="ARBA00023015"/>
    </source>
</evidence>
<gene>
    <name evidence="9" type="primary">atoC_2</name>
    <name evidence="9" type="ORF">VHP8226_01436</name>
</gene>
<evidence type="ECO:0000256" key="4">
    <source>
        <dbReference type="ARBA" id="ARBA00023125"/>
    </source>
</evidence>
<dbReference type="Gene3D" id="1.10.10.60">
    <property type="entry name" value="Homeodomain-like"/>
    <property type="match status" value="1"/>
</dbReference>
<dbReference type="SMART" id="SM00448">
    <property type="entry name" value="REC"/>
    <property type="match status" value="1"/>
</dbReference>
<keyword evidence="3" id="KW-0805">Transcription regulation</keyword>
<dbReference type="InterPro" id="IPR058031">
    <property type="entry name" value="AAA_lid_NorR"/>
</dbReference>
<dbReference type="PROSITE" id="PS00676">
    <property type="entry name" value="SIGMA54_INTERACT_2"/>
    <property type="match status" value="1"/>
</dbReference>
<dbReference type="Proteomes" id="UP000838160">
    <property type="component" value="Unassembled WGS sequence"/>
</dbReference>
<feature type="domain" description="Sigma-54 factor interaction" evidence="7">
    <location>
        <begin position="129"/>
        <end position="357"/>
    </location>
</feature>
<dbReference type="Pfam" id="PF00072">
    <property type="entry name" value="Response_reg"/>
    <property type="match status" value="1"/>
</dbReference>
<evidence type="ECO:0000256" key="5">
    <source>
        <dbReference type="ARBA" id="ARBA00023163"/>
    </source>
</evidence>